<accession>A0A3A8R1U9</accession>
<comment type="caution">
    <text evidence="1">The sequence shown here is derived from an EMBL/GenBank/DDBJ whole genome shotgun (WGS) entry which is preliminary data.</text>
</comment>
<evidence type="ECO:0000313" key="1">
    <source>
        <dbReference type="EMBL" id="RKH71122.1"/>
    </source>
</evidence>
<dbReference type="EMBL" id="RAWK01000036">
    <property type="protein sequence ID" value="RKH71122.1"/>
    <property type="molecule type" value="Genomic_DNA"/>
</dbReference>
<keyword evidence="2" id="KW-1185">Reference proteome</keyword>
<sequence length="135" mass="15419">MRIREEPCLVLELRSKGDAFNRDGSPPDEVMEDYAFQLFQVVVSRDRMDELLGHLRRWQTAPEDFSVDLEPEGHAATFTMEVGMREDMRCGPGKPAFTLYYSSVKNRVEVTFIVDPSCLQEWADTLEKALATVVS</sequence>
<name>A0A3A8R1U9_9BACT</name>
<dbReference type="AlphaFoldDB" id="A0A3A8R1U9"/>
<organism evidence="1 2">
    <name type="scientific">Corallococcus aberystwythensis</name>
    <dbReference type="NCBI Taxonomy" id="2316722"/>
    <lineage>
        <taxon>Bacteria</taxon>
        <taxon>Pseudomonadati</taxon>
        <taxon>Myxococcota</taxon>
        <taxon>Myxococcia</taxon>
        <taxon>Myxococcales</taxon>
        <taxon>Cystobacterineae</taxon>
        <taxon>Myxococcaceae</taxon>
        <taxon>Corallococcus</taxon>
    </lineage>
</organism>
<protein>
    <submittedName>
        <fullName evidence="1">Uncharacterized protein</fullName>
    </submittedName>
</protein>
<proteinExistence type="predicted"/>
<evidence type="ECO:0000313" key="2">
    <source>
        <dbReference type="Proteomes" id="UP000267003"/>
    </source>
</evidence>
<dbReference type="OrthoDB" id="5507852at2"/>
<gene>
    <name evidence="1" type="ORF">D7W81_07985</name>
</gene>
<dbReference type="RefSeq" id="WP_120554741.1">
    <property type="nucleotide sequence ID" value="NZ_RAWK01000036.1"/>
</dbReference>
<reference evidence="2" key="1">
    <citation type="submission" date="2018-09" db="EMBL/GenBank/DDBJ databases">
        <authorList>
            <person name="Livingstone P.G."/>
            <person name="Whitworth D.E."/>
        </authorList>
    </citation>
    <scope>NUCLEOTIDE SEQUENCE [LARGE SCALE GENOMIC DNA]</scope>
    <source>
        <strain evidence="2">AB050A</strain>
    </source>
</reference>
<dbReference type="Proteomes" id="UP000267003">
    <property type="component" value="Unassembled WGS sequence"/>
</dbReference>